<dbReference type="PANTHER" id="PTHR48111">
    <property type="entry name" value="REGULATOR OF RPOS"/>
    <property type="match status" value="1"/>
</dbReference>
<feature type="modified residue" description="4-aspartylphosphate" evidence="6">
    <location>
        <position position="52"/>
    </location>
</feature>
<dbReference type="Gene3D" id="1.10.10.10">
    <property type="entry name" value="Winged helix-like DNA-binding domain superfamily/Winged helix DNA-binding domain"/>
    <property type="match status" value="1"/>
</dbReference>
<evidence type="ECO:0000313" key="10">
    <source>
        <dbReference type="EMBL" id="MFG6415334.1"/>
    </source>
</evidence>
<dbReference type="InterPro" id="IPR001867">
    <property type="entry name" value="OmpR/PhoB-type_DNA-bd"/>
</dbReference>
<evidence type="ECO:0000256" key="4">
    <source>
        <dbReference type="ARBA" id="ARBA00023125"/>
    </source>
</evidence>
<evidence type="ECO:0000256" key="3">
    <source>
        <dbReference type="ARBA" id="ARBA00023015"/>
    </source>
</evidence>
<evidence type="ECO:0000256" key="5">
    <source>
        <dbReference type="ARBA" id="ARBA00023163"/>
    </source>
</evidence>
<organism evidence="10 11">
    <name type="scientific">Pelomonas dachongensis</name>
    <dbReference type="NCBI Taxonomy" id="3299029"/>
    <lineage>
        <taxon>Bacteria</taxon>
        <taxon>Pseudomonadati</taxon>
        <taxon>Pseudomonadota</taxon>
        <taxon>Betaproteobacteria</taxon>
        <taxon>Burkholderiales</taxon>
        <taxon>Sphaerotilaceae</taxon>
        <taxon>Roseateles</taxon>
    </lineage>
</organism>
<evidence type="ECO:0000259" key="9">
    <source>
        <dbReference type="PROSITE" id="PS51755"/>
    </source>
</evidence>
<sequence length="224" mass="24813">MNRILVVEDHTPLRRQIVELLQGVGWAVDEASDGRLGLQLALEQPPDVLLLDLGLPGLDGITLCRQLRAQADRHVPVLMLTARDALEDKREGFGAGADDYLLKPFAGEELLWRCQALARRGELGRSWVLTRGPLRIDRRTHTVHGSAGQGLALPRQAYRLLVALAEAWPRTVTRSELQQQLWADEPPESDALRSHLYTLRQAMGADQALVKTVHGVGLRLDVPG</sequence>
<evidence type="ECO:0000256" key="7">
    <source>
        <dbReference type="PROSITE-ProRule" id="PRU01091"/>
    </source>
</evidence>
<dbReference type="Gene3D" id="6.10.250.690">
    <property type="match status" value="1"/>
</dbReference>
<keyword evidence="11" id="KW-1185">Reference proteome</keyword>
<keyword evidence="3" id="KW-0805">Transcription regulation</keyword>
<name>A0ABW7EPC6_9BURK</name>
<dbReference type="InterPro" id="IPR016032">
    <property type="entry name" value="Sig_transdc_resp-reg_C-effctor"/>
</dbReference>
<keyword evidence="5" id="KW-0804">Transcription</keyword>
<dbReference type="InterPro" id="IPR001789">
    <property type="entry name" value="Sig_transdc_resp-reg_receiver"/>
</dbReference>
<feature type="DNA-binding region" description="OmpR/PhoB-type" evidence="7">
    <location>
        <begin position="126"/>
        <end position="222"/>
    </location>
</feature>
<dbReference type="SUPFAM" id="SSF46894">
    <property type="entry name" value="C-terminal effector domain of the bipartite response regulators"/>
    <property type="match status" value="1"/>
</dbReference>
<proteinExistence type="predicted"/>
<comment type="caution">
    <text evidence="10">The sequence shown here is derived from an EMBL/GenBank/DDBJ whole genome shotgun (WGS) entry which is preliminary data.</text>
</comment>
<dbReference type="EMBL" id="JBIGHY010000005">
    <property type="protein sequence ID" value="MFG6415334.1"/>
    <property type="molecule type" value="Genomic_DNA"/>
</dbReference>
<dbReference type="PROSITE" id="PS51755">
    <property type="entry name" value="OMPR_PHOB"/>
    <property type="match status" value="1"/>
</dbReference>
<evidence type="ECO:0000313" key="11">
    <source>
        <dbReference type="Proteomes" id="UP001606300"/>
    </source>
</evidence>
<evidence type="ECO:0000259" key="8">
    <source>
        <dbReference type="PROSITE" id="PS50110"/>
    </source>
</evidence>
<dbReference type="InterPro" id="IPR039420">
    <property type="entry name" value="WalR-like"/>
</dbReference>
<keyword evidence="4 7" id="KW-0238">DNA-binding</keyword>
<dbReference type="PROSITE" id="PS50110">
    <property type="entry name" value="RESPONSE_REGULATORY"/>
    <property type="match status" value="1"/>
</dbReference>
<dbReference type="SUPFAM" id="SSF52172">
    <property type="entry name" value="CheY-like"/>
    <property type="match status" value="1"/>
</dbReference>
<dbReference type="Proteomes" id="UP001606300">
    <property type="component" value="Unassembled WGS sequence"/>
</dbReference>
<dbReference type="Gene3D" id="3.40.50.2300">
    <property type="match status" value="1"/>
</dbReference>
<feature type="domain" description="OmpR/PhoB-type" evidence="9">
    <location>
        <begin position="126"/>
        <end position="222"/>
    </location>
</feature>
<feature type="domain" description="Response regulatory" evidence="8">
    <location>
        <begin position="3"/>
        <end position="118"/>
    </location>
</feature>
<dbReference type="SMART" id="SM00862">
    <property type="entry name" value="Trans_reg_C"/>
    <property type="match status" value="1"/>
</dbReference>
<keyword evidence="1 6" id="KW-0597">Phosphoprotein</keyword>
<dbReference type="SMART" id="SM00448">
    <property type="entry name" value="REC"/>
    <property type="match status" value="1"/>
</dbReference>
<dbReference type="Pfam" id="PF00486">
    <property type="entry name" value="Trans_reg_C"/>
    <property type="match status" value="1"/>
</dbReference>
<protein>
    <submittedName>
        <fullName evidence="10">Response regulator transcription factor</fullName>
    </submittedName>
</protein>
<evidence type="ECO:0000256" key="6">
    <source>
        <dbReference type="PROSITE-ProRule" id="PRU00169"/>
    </source>
</evidence>
<gene>
    <name evidence="10" type="ORF">ACG02S_15660</name>
</gene>
<dbReference type="PANTHER" id="PTHR48111:SF22">
    <property type="entry name" value="REGULATOR OF RPOS"/>
    <property type="match status" value="1"/>
</dbReference>
<dbReference type="RefSeq" id="WP_394471401.1">
    <property type="nucleotide sequence ID" value="NZ_JBIGHY010000005.1"/>
</dbReference>
<keyword evidence="2" id="KW-0902">Two-component regulatory system</keyword>
<evidence type="ECO:0000256" key="1">
    <source>
        <dbReference type="ARBA" id="ARBA00022553"/>
    </source>
</evidence>
<evidence type="ECO:0000256" key="2">
    <source>
        <dbReference type="ARBA" id="ARBA00023012"/>
    </source>
</evidence>
<reference evidence="10 11" key="1">
    <citation type="submission" date="2024-09" db="EMBL/GenBank/DDBJ databases">
        <title>Novel species of the genus Pelomonas and Roseateles isolated from streams.</title>
        <authorList>
            <person name="Lu H."/>
        </authorList>
    </citation>
    <scope>NUCLEOTIDE SEQUENCE [LARGE SCALE GENOMIC DNA]</scope>
    <source>
        <strain evidence="10 11">DC23W</strain>
    </source>
</reference>
<dbReference type="InterPro" id="IPR011006">
    <property type="entry name" value="CheY-like_superfamily"/>
</dbReference>
<dbReference type="InterPro" id="IPR036388">
    <property type="entry name" value="WH-like_DNA-bd_sf"/>
</dbReference>
<dbReference type="CDD" id="cd00383">
    <property type="entry name" value="trans_reg_C"/>
    <property type="match status" value="1"/>
</dbReference>
<accession>A0ABW7EPC6</accession>
<dbReference type="Pfam" id="PF00072">
    <property type="entry name" value="Response_reg"/>
    <property type="match status" value="1"/>
</dbReference>